<keyword evidence="2" id="KW-1133">Transmembrane helix</keyword>
<name>A0A5M6D8F0_9BACT</name>
<dbReference type="Proteomes" id="UP000324479">
    <property type="component" value="Unassembled WGS sequence"/>
</dbReference>
<dbReference type="EMBL" id="VWOX01000005">
    <property type="protein sequence ID" value="KAA5543623.1"/>
    <property type="molecule type" value="Genomic_DNA"/>
</dbReference>
<gene>
    <name evidence="3" type="ORF">FYK55_10460</name>
</gene>
<evidence type="ECO:0000256" key="2">
    <source>
        <dbReference type="SAM" id="Phobius"/>
    </source>
</evidence>
<reference evidence="3 4" key="1">
    <citation type="submission" date="2019-08" db="EMBL/GenBank/DDBJ databases">
        <authorList>
            <person name="Dhanesh K."/>
            <person name="Kumar G."/>
            <person name="Sasikala C."/>
            <person name="Venkata Ramana C."/>
        </authorList>
    </citation>
    <scope>NUCLEOTIDE SEQUENCE [LARGE SCALE GENOMIC DNA]</scope>
    <source>
        <strain evidence="3 4">JC645</strain>
    </source>
</reference>
<comment type="caution">
    <text evidence="3">The sequence shown here is derived from an EMBL/GenBank/DDBJ whole genome shotgun (WGS) entry which is preliminary data.</text>
</comment>
<accession>A0A5M6D8F0</accession>
<feature type="transmembrane region" description="Helical" evidence="2">
    <location>
        <begin position="36"/>
        <end position="55"/>
    </location>
</feature>
<evidence type="ECO:0000256" key="1">
    <source>
        <dbReference type="SAM" id="MobiDB-lite"/>
    </source>
</evidence>
<organism evidence="3 4">
    <name type="scientific">Roseiconus nitratireducens</name>
    <dbReference type="NCBI Taxonomy" id="2605748"/>
    <lineage>
        <taxon>Bacteria</taxon>
        <taxon>Pseudomonadati</taxon>
        <taxon>Planctomycetota</taxon>
        <taxon>Planctomycetia</taxon>
        <taxon>Pirellulales</taxon>
        <taxon>Pirellulaceae</taxon>
        <taxon>Roseiconus</taxon>
    </lineage>
</organism>
<keyword evidence="2" id="KW-0812">Transmembrane</keyword>
<sequence length="449" mass="49674">MIPLVETPENSLVVQTAEHRWGKGSMESLRFRFARLRIALSIIALLIWFAVGAGAQNAETPASGELTGNRSTKAIPDEQAASEMDASIPAPLRRDDFGASEIASANTFVESLHLADWLGPLAPIALSPFFGLTVLSGLALWGPAWVTDNALLSNAGPLHHESVFVVFLILTVLTSIPRLSKVSKPFAQAMDQVEAYSVIIILLVIKILASVDAEPAPVAVVQLGVLSFTAQTLLMIAMVINLIVINSVKFFFEVLIWLTPVPAIDALFEIGNKTICAALLALYAMSPTIATLVNLGILFAALLVFRWVSRRLTFYRTMFFDPLLSMVWKSYGRPHAASLVAFPKASRDPFVAKSRWRLAKDQERWVASPWGLLGGQDYPLDVVSTPEIRRGWIAHTLWMETAEYGPLEFHVSRRYDGALQRWMELCEFRMCEAEESQSRDVTQARTEFG</sequence>
<dbReference type="AlphaFoldDB" id="A0A5M6D8F0"/>
<feature type="transmembrane region" description="Helical" evidence="2">
    <location>
        <begin position="193"/>
        <end position="211"/>
    </location>
</feature>
<feature type="transmembrane region" description="Helical" evidence="2">
    <location>
        <begin position="223"/>
        <end position="243"/>
    </location>
</feature>
<keyword evidence="4" id="KW-1185">Reference proteome</keyword>
<feature type="transmembrane region" description="Helical" evidence="2">
    <location>
        <begin position="280"/>
        <end position="308"/>
    </location>
</feature>
<feature type="transmembrane region" description="Helical" evidence="2">
    <location>
        <begin position="121"/>
        <end position="142"/>
    </location>
</feature>
<keyword evidence="2" id="KW-0472">Membrane</keyword>
<evidence type="ECO:0000313" key="3">
    <source>
        <dbReference type="EMBL" id="KAA5543623.1"/>
    </source>
</evidence>
<evidence type="ECO:0000313" key="4">
    <source>
        <dbReference type="Proteomes" id="UP000324479"/>
    </source>
</evidence>
<protein>
    <submittedName>
        <fullName evidence="3">Uncharacterized protein</fullName>
    </submittedName>
</protein>
<feature type="transmembrane region" description="Helical" evidence="2">
    <location>
        <begin position="162"/>
        <end position="181"/>
    </location>
</feature>
<proteinExistence type="predicted"/>
<feature type="region of interest" description="Disordered" evidence="1">
    <location>
        <begin position="60"/>
        <end position="82"/>
    </location>
</feature>